<dbReference type="Pfam" id="PF05938">
    <property type="entry name" value="Self-incomp_S1"/>
    <property type="match status" value="1"/>
</dbReference>
<dbReference type="Proteomes" id="UP000554482">
    <property type="component" value="Unassembled WGS sequence"/>
</dbReference>
<evidence type="ECO:0000313" key="8">
    <source>
        <dbReference type="Proteomes" id="UP000554482"/>
    </source>
</evidence>
<evidence type="ECO:0000256" key="6">
    <source>
        <dbReference type="SAM" id="SignalP"/>
    </source>
</evidence>
<comment type="subcellular location">
    <subcellularLocation>
        <location evidence="1">Secreted</location>
    </subcellularLocation>
</comment>
<comment type="caution">
    <text evidence="7">The sequence shown here is derived from an EMBL/GenBank/DDBJ whole genome shotgun (WGS) entry which is preliminary data.</text>
</comment>
<dbReference type="GO" id="GO:0060320">
    <property type="term" value="P:rejection of self pollen"/>
    <property type="evidence" value="ECO:0007669"/>
    <property type="project" value="UniProtKB-KW"/>
</dbReference>
<protein>
    <recommendedName>
        <fullName evidence="9">S-protein homolog</fullName>
    </recommendedName>
</protein>
<dbReference type="EMBL" id="JABWDY010017017">
    <property type="protein sequence ID" value="KAF5195665.1"/>
    <property type="molecule type" value="Genomic_DNA"/>
</dbReference>
<sequence>MNYKSSFILVLLVTCKLSEGGFLFVPSSVTISNHIGYGISVIVHCRSEDDDFGDVILYDGKKMSWKFTNYETRIWCDIFKERYQWWLKDVQLFFDGNYGFNPVWSIRKDGLYRWEGKILGFIFTGDSTKWVKEYWADDLWKH</sequence>
<feature type="signal peptide" evidence="6">
    <location>
        <begin position="1"/>
        <end position="20"/>
    </location>
</feature>
<keyword evidence="8" id="KW-1185">Reference proteome</keyword>
<evidence type="ECO:0000256" key="2">
    <source>
        <dbReference type="ARBA" id="ARBA00005581"/>
    </source>
</evidence>
<evidence type="ECO:0000256" key="4">
    <source>
        <dbReference type="ARBA" id="ARBA00022525"/>
    </source>
</evidence>
<keyword evidence="4" id="KW-0964">Secreted</keyword>
<accession>A0A7J6WGW6</accession>
<evidence type="ECO:0008006" key="9">
    <source>
        <dbReference type="Google" id="ProtNLM"/>
    </source>
</evidence>
<evidence type="ECO:0000256" key="3">
    <source>
        <dbReference type="ARBA" id="ARBA00022471"/>
    </source>
</evidence>
<keyword evidence="5 6" id="KW-0732">Signal</keyword>
<reference evidence="7 8" key="1">
    <citation type="submission" date="2020-06" db="EMBL/GenBank/DDBJ databases">
        <title>Transcriptomic and genomic resources for Thalictrum thalictroides and T. hernandezii: Facilitating candidate gene discovery in an emerging model plant lineage.</title>
        <authorList>
            <person name="Arias T."/>
            <person name="Riano-Pachon D.M."/>
            <person name="Di Stilio V.S."/>
        </authorList>
    </citation>
    <scope>NUCLEOTIDE SEQUENCE [LARGE SCALE GENOMIC DNA]</scope>
    <source>
        <strain evidence="8">cv. WT478/WT964</strain>
        <tissue evidence="7">Leaves</tissue>
    </source>
</reference>
<keyword evidence="3" id="KW-0713">Self-incompatibility</keyword>
<organism evidence="7 8">
    <name type="scientific">Thalictrum thalictroides</name>
    <name type="common">Rue-anemone</name>
    <name type="synonym">Anemone thalictroides</name>
    <dbReference type="NCBI Taxonomy" id="46969"/>
    <lineage>
        <taxon>Eukaryota</taxon>
        <taxon>Viridiplantae</taxon>
        <taxon>Streptophyta</taxon>
        <taxon>Embryophyta</taxon>
        <taxon>Tracheophyta</taxon>
        <taxon>Spermatophyta</taxon>
        <taxon>Magnoliopsida</taxon>
        <taxon>Ranunculales</taxon>
        <taxon>Ranunculaceae</taxon>
        <taxon>Thalictroideae</taxon>
        <taxon>Thalictrum</taxon>
    </lineage>
</organism>
<comment type="similarity">
    <text evidence="2">Belongs to the plant self-incompatibility (S1) protein family.</text>
</comment>
<evidence type="ECO:0000256" key="1">
    <source>
        <dbReference type="ARBA" id="ARBA00004613"/>
    </source>
</evidence>
<name>A0A7J6WGW6_THATH</name>
<evidence type="ECO:0000313" key="7">
    <source>
        <dbReference type="EMBL" id="KAF5195665.1"/>
    </source>
</evidence>
<dbReference type="AlphaFoldDB" id="A0A7J6WGW6"/>
<proteinExistence type="inferred from homology"/>
<gene>
    <name evidence="7" type="ORF">FRX31_014755</name>
</gene>
<dbReference type="InterPro" id="IPR010264">
    <property type="entry name" value="Self-incomp_S1"/>
</dbReference>
<dbReference type="OrthoDB" id="1900999at2759"/>
<dbReference type="GO" id="GO:0005576">
    <property type="term" value="C:extracellular region"/>
    <property type="evidence" value="ECO:0007669"/>
    <property type="project" value="UniProtKB-SubCell"/>
</dbReference>
<evidence type="ECO:0000256" key="5">
    <source>
        <dbReference type="ARBA" id="ARBA00022729"/>
    </source>
</evidence>
<feature type="chain" id="PRO_5036486517" description="S-protein homolog" evidence="6">
    <location>
        <begin position="21"/>
        <end position="142"/>
    </location>
</feature>